<keyword evidence="3" id="KW-1185">Reference proteome</keyword>
<protein>
    <submittedName>
        <fullName evidence="2">Uncharacterized protein</fullName>
    </submittedName>
</protein>
<reference evidence="3" key="1">
    <citation type="submission" date="2017-12" db="EMBL/GenBank/DDBJ databases">
        <authorList>
            <consortium name="DOE Joint Genome Institute"/>
            <person name="Mondo S.J."/>
            <person name="Kjaerbolling I."/>
            <person name="Vesth T.C."/>
            <person name="Frisvad J.C."/>
            <person name="Nybo J.L."/>
            <person name="Theobald S."/>
            <person name="Kuo A."/>
            <person name="Bowyer P."/>
            <person name="Matsuda Y."/>
            <person name="Lyhne E.K."/>
            <person name="Kogle M.E."/>
            <person name="Clum A."/>
            <person name="Lipzen A."/>
            <person name="Salamov A."/>
            <person name="Ngan C.Y."/>
            <person name="Daum C."/>
            <person name="Chiniquy J."/>
            <person name="Barry K."/>
            <person name="LaButti K."/>
            <person name="Haridas S."/>
            <person name="Simmons B.A."/>
            <person name="Magnuson J.K."/>
            <person name="Mortensen U.H."/>
            <person name="Larsen T.O."/>
            <person name="Grigoriev I.V."/>
            <person name="Baker S.E."/>
            <person name="Andersen M.R."/>
            <person name="Nordberg H.P."/>
            <person name="Cantor M.N."/>
            <person name="Hua S.X."/>
        </authorList>
    </citation>
    <scope>NUCLEOTIDE SEQUENCE [LARGE SCALE GENOMIC DNA]</scope>
    <source>
        <strain evidence="3">IBT 19404</strain>
    </source>
</reference>
<dbReference type="AlphaFoldDB" id="A0A2J5I0Y2"/>
<feature type="compositionally biased region" description="Polar residues" evidence="1">
    <location>
        <begin position="106"/>
        <end position="130"/>
    </location>
</feature>
<evidence type="ECO:0000256" key="1">
    <source>
        <dbReference type="SAM" id="MobiDB-lite"/>
    </source>
</evidence>
<dbReference type="Proteomes" id="UP000235023">
    <property type="component" value="Unassembled WGS sequence"/>
</dbReference>
<proteinExistence type="predicted"/>
<evidence type="ECO:0000313" key="2">
    <source>
        <dbReference type="EMBL" id="PLN83397.1"/>
    </source>
</evidence>
<name>A0A2J5I0Y2_9EURO</name>
<dbReference type="EMBL" id="KZ559519">
    <property type="protein sequence ID" value="PLN83397.1"/>
    <property type="molecule type" value="Genomic_DNA"/>
</dbReference>
<evidence type="ECO:0000313" key="3">
    <source>
        <dbReference type="Proteomes" id="UP000235023"/>
    </source>
</evidence>
<feature type="compositionally biased region" description="Polar residues" evidence="1">
    <location>
        <begin position="141"/>
        <end position="153"/>
    </location>
</feature>
<organism evidence="2 3">
    <name type="scientific">Aspergillus taichungensis</name>
    <dbReference type="NCBI Taxonomy" id="482145"/>
    <lineage>
        <taxon>Eukaryota</taxon>
        <taxon>Fungi</taxon>
        <taxon>Dikarya</taxon>
        <taxon>Ascomycota</taxon>
        <taxon>Pezizomycotina</taxon>
        <taxon>Eurotiomycetes</taxon>
        <taxon>Eurotiomycetidae</taxon>
        <taxon>Eurotiales</taxon>
        <taxon>Aspergillaceae</taxon>
        <taxon>Aspergillus</taxon>
        <taxon>Aspergillus subgen. Circumdati</taxon>
    </lineage>
</organism>
<gene>
    <name evidence="2" type="ORF">BDW42DRAFT_65335</name>
</gene>
<sequence length="164" mass="18496">MERVESGRYLFSHWCCLVFCTPTSSPSPYIYCPPSIHPLSSSPPLSLALFRLILFRFFFRFSLSHPVIYPRLPTVPSRTKEGSVCPTGTGQLHLPTGFRRQKSSHPHTNNNILRKSTKSAKANQKETSSPGVIVQLPRPSPQKNECKITSSQPHLRRVPESEPE</sequence>
<accession>A0A2J5I0Y2</accession>
<feature type="region of interest" description="Disordered" evidence="1">
    <location>
        <begin position="79"/>
        <end position="164"/>
    </location>
</feature>